<gene>
    <name evidence="1" type="ORF">DILT_LOCUS19599</name>
</gene>
<evidence type="ECO:0000313" key="2">
    <source>
        <dbReference type="Proteomes" id="UP000281553"/>
    </source>
</evidence>
<evidence type="ECO:0000313" key="1">
    <source>
        <dbReference type="EMBL" id="VDN45425.1"/>
    </source>
</evidence>
<keyword evidence="2" id="KW-1185">Reference proteome</keyword>
<protein>
    <submittedName>
        <fullName evidence="1">Uncharacterized protein</fullName>
    </submittedName>
</protein>
<reference evidence="1 2" key="1">
    <citation type="submission" date="2018-11" db="EMBL/GenBank/DDBJ databases">
        <authorList>
            <consortium name="Pathogen Informatics"/>
        </authorList>
    </citation>
    <scope>NUCLEOTIDE SEQUENCE [LARGE SCALE GENOMIC DNA]</scope>
</reference>
<name>A0A3P7NRH8_DIBLA</name>
<feature type="non-terminal residue" evidence="1">
    <location>
        <position position="57"/>
    </location>
</feature>
<dbReference type="AlphaFoldDB" id="A0A3P7NRH8"/>
<dbReference type="EMBL" id="UYRU01116528">
    <property type="protein sequence ID" value="VDN45425.1"/>
    <property type="molecule type" value="Genomic_DNA"/>
</dbReference>
<organism evidence="1 2">
    <name type="scientific">Dibothriocephalus latus</name>
    <name type="common">Fish tapeworm</name>
    <name type="synonym">Diphyllobothrium latum</name>
    <dbReference type="NCBI Taxonomy" id="60516"/>
    <lineage>
        <taxon>Eukaryota</taxon>
        <taxon>Metazoa</taxon>
        <taxon>Spiralia</taxon>
        <taxon>Lophotrochozoa</taxon>
        <taxon>Platyhelminthes</taxon>
        <taxon>Cestoda</taxon>
        <taxon>Eucestoda</taxon>
        <taxon>Diphyllobothriidea</taxon>
        <taxon>Diphyllobothriidae</taxon>
        <taxon>Dibothriocephalus</taxon>
    </lineage>
</organism>
<dbReference type="Proteomes" id="UP000281553">
    <property type="component" value="Unassembled WGS sequence"/>
</dbReference>
<proteinExistence type="predicted"/>
<sequence length="57" mass="5580">MRSTTVSTNGAADLSATANQATTATGQSLTPSLESIYVPATLVAEAYAVASSAMAAS</sequence>
<accession>A0A3P7NRH8</accession>